<evidence type="ECO:0000256" key="1">
    <source>
        <dbReference type="ARBA" id="ARBA00005384"/>
    </source>
</evidence>
<evidence type="ECO:0000256" key="4">
    <source>
        <dbReference type="ARBA" id="ARBA00023125"/>
    </source>
</evidence>
<dbReference type="RefSeq" id="WP_153326464.1">
    <property type="nucleotide sequence ID" value="NZ_WIWI01000004.1"/>
</dbReference>
<dbReference type="InterPro" id="IPR000524">
    <property type="entry name" value="Tscrpt_reg_HTH_GntR"/>
</dbReference>
<dbReference type="Gene3D" id="3.40.640.10">
    <property type="entry name" value="Type I PLP-dependent aspartate aminotransferase-like (Major domain)"/>
    <property type="match status" value="1"/>
</dbReference>
<dbReference type="InterPro" id="IPR036390">
    <property type="entry name" value="WH_DNA-bd_sf"/>
</dbReference>
<dbReference type="PANTHER" id="PTHR46577:SF2">
    <property type="entry name" value="TRANSCRIPTIONAL REGULATORY PROTEIN"/>
    <property type="match status" value="1"/>
</dbReference>
<dbReference type="GO" id="GO:0008483">
    <property type="term" value="F:transaminase activity"/>
    <property type="evidence" value="ECO:0007669"/>
    <property type="project" value="UniProtKB-KW"/>
</dbReference>
<dbReference type="GO" id="GO:0030170">
    <property type="term" value="F:pyridoxal phosphate binding"/>
    <property type="evidence" value="ECO:0007669"/>
    <property type="project" value="InterPro"/>
</dbReference>
<dbReference type="Proteomes" id="UP000489190">
    <property type="component" value="Unassembled WGS sequence"/>
</dbReference>
<evidence type="ECO:0000313" key="11">
    <source>
        <dbReference type="Proteomes" id="UP000489190"/>
    </source>
</evidence>
<dbReference type="CDD" id="cd00609">
    <property type="entry name" value="AAT_like"/>
    <property type="match status" value="1"/>
</dbReference>
<dbReference type="GO" id="GO:0003677">
    <property type="term" value="F:DNA binding"/>
    <property type="evidence" value="ECO:0007669"/>
    <property type="project" value="UniProtKB-KW"/>
</dbReference>
<dbReference type="InterPro" id="IPR051446">
    <property type="entry name" value="HTH_trans_reg/aminotransferase"/>
</dbReference>
<dbReference type="InterPro" id="IPR015421">
    <property type="entry name" value="PyrdxlP-dep_Trfase_major"/>
</dbReference>
<dbReference type="SUPFAM" id="SSF46785">
    <property type="entry name" value="Winged helix' DNA-binding domain"/>
    <property type="match status" value="1"/>
</dbReference>
<dbReference type="Pfam" id="PF00155">
    <property type="entry name" value="Aminotran_1_2"/>
    <property type="match status" value="1"/>
</dbReference>
<comment type="caution">
    <text evidence="9">The sequence shown here is derived from an EMBL/GenBank/DDBJ whole genome shotgun (WGS) entry which is preliminary data.</text>
</comment>
<evidence type="ECO:0000256" key="5">
    <source>
        <dbReference type="ARBA" id="ARBA00023163"/>
    </source>
</evidence>
<accession>A0A6A7YSG7</accession>
<dbReference type="Proteomes" id="UP000441404">
    <property type="component" value="Unassembled WGS sequence"/>
</dbReference>
<keyword evidence="3" id="KW-0805">Transcription regulation</keyword>
<dbReference type="GO" id="GO:0003700">
    <property type="term" value="F:DNA-binding transcription factor activity"/>
    <property type="evidence" value="ECO:0007669"/>
    <property type="project" value="InterPro"/>
</dbReference>
<evidence type="ECO:0000259" key="7">
    <source>
        <dbReference type="PROSITE" id="PS50949"/>
    </source>
</evidence>
<evidence type="ECO:0000313" key="9">
    <source>
        <dbReference type="EMBL" id="MQT87957.1"/>
    </source>
</evidence>
<dbReference type="SMART" id="SM00345">
    <property type="entry name" value="HTH_GNTR"/>
    <property type="match status" value="1"/>
</dbReference>
<evidence type="ECO:0000256" key="2">
    <source>
        <dbReference type="ARBA" id="ARBA00022898"/>
    </source>
</evidence>
<dbReference type="Gene3D" id="1.10.10.10">
    <property type="entry name" value="Winged helix-like DNA-binding domain superfamily/Winged helix DNA-binding domain"/>
    <property type="match status" value="1"/>
</dbReference>
<dbReference type="InterPro" id="IPR015422">
    <property type="entry name" value="PyrdxlP-dep_Trfase_small"/>
</dbReference>
<dbReference type="InterPro" id="IPR036388">
    <property type="entry name" value="WH-like_DNA-bd_sf"/>
</dbReference>
<dbReference type="AlphaFoldDB" id="A0A6A7YSG7"/>
<evidence type="ECO:0000313" key="10">
    <source>
        <dbReference type="Proteomes" id="UP000441404"/>
    </source>
</evidence>
<feature type="domain" description="HTH gntR-type" evidence="7">
    <location>
        <begin position="10"/>
        <end position="78"/>
    </location>
</feature>
<evidence type="ECO:0000256" key="6">
    <source>
        <dbReference type="SAM" id="MobiDB-lite"/>
    </source>
</evidence>
<keyword evidence="9" id="KW-0032">Aminotransferase</keyword>
<feature type="region of interest" description="Disordered" evidence="6">
    <location>
        <begin position="74"/>
        <end position="94"/>
    </location>
</feature>
<sequence length="470" mass="52456">MMFLDPDSEESLVNQIVSGISLAIKEHRLKSGSKLPSIRKFAQTHKVSHFTAVEAYDRLVALGHLTPVRNAGFYVRSSPGNPRPDPVPEPHEEDTEFDFDAHLLLQKVFQPMGMELRPGIGLLPEQWTDHDGLQRGLRTLARNEPGSFSGYGQAKGSPRLRAKLAEKLADTRIAAHPEQIMLTSGGSHALDLVTRYLVQRGDSVLVDEPGYHNLFLNLRLQGAKLLGVPRTLDGFNLEVLEALIIQHRPKVFFTNTRLHCPTGTSLSLAVAHRVLQLAEKYDFLIVENDIYADLDTTGQQALAGMDQLSRVIYIGSFSKTIAPALRVGFVAAHQELIDELVPLKLVSGLTTSELTEELALTVLLQGRHRKHVKQLQSNLADAHETVARLLEGVGMELFVKPHAGMFLWARHPLIEDSTALATKARDEKILLAPGQLFMPNAQIVPWMRFNVAHSLDERIYRLLEREIKRL</sequence>
<keyword evidence="9" id="KW-0808">Transferase</keyword>
<reference evidence="10 11" key="1">
    <citation type="submission" date="2019-10" db="EMBL/GenBank/DDBJ databases">
        <title>Evaluation of single-gene subtyping targets for Pseudomonas.</title>
        <authorList>
            <person name="Reichler S.J."/>
            <person name="Orsi R.H."/>
            <person name="Wiedmann M."/>
            <person name="Martin N.H."/>
            <person name="Murphy S.I."/>
        </authorList>
    </citation>
    <scope>NUCLEOTIDE SEQUENCE [LARGE SCALE GENOMIC DNA]</scope>
    <source>
        <strain evidence="9 11">FSL R10-3254</strain>
        <strain evidence="8 10">FSL R10-3257</strain>
    </source>
</reference>
<protein>
    <submittedName>
        <fullName evidence="9">Aminotransferase class I/II-fold pyridoxal phosphate-dependent enzyme</fullName>
    </submittedName>
</protein>
<dbReference type="EMBL" id="WIWJ01000004">
    <property type="protein sequence ID" value="MQT45740.1"/>
    <property type="molecule type" value="Genomic_DNA"/>
</dbReference>
<evidence type="ECO:0000256" key="3">
    <source>
        <dbReference type="ARBA" id="ARBA00023015"/>
    </source>
</evidence>
<keyword evidence="5" id="KW-0804">Transcription</keyword>
<dbReference type="SUPFAM" id="SSF53383">
    <property type="entry name" value="PLP-dependent transferases"/>
    <property type="match status" value="1"/>
</dbReference>
<dbReference type="EMBL" id="WIWI01000004">
    <property type="protein sequence ID" value="MQT87957.1"/>
    <property type="molecule type" value="Genomic_DNA"/>
</dbReference>
<dbReference type="Gene3D" id="3.90.1150.10">
    <property type="entry name" value="Aspartate Aminotransferase, domain 1"/>
    <property type="match status" value="1"/>
</dbReference>
<keyword evidence="4" id="KW-0238">DNA-binding</keyword>
<dbReference type="Pfam" id="PF00392">
    <property type="entry name" value="GntR"/>
    <property type="match status" value="1"/>
</dbReference>
<evidence type="ECO:0000313" key="8">
    <source>
        <dbReference type="EMBL" id="MQT45740.1"/>
    </source>
</evidence>
<name>A0A6A7YSG7_9PSED</name>
<organism evidence="9 11">
    <name type="scientific">Pseudomonas helleri</name>
    <dbReference type="NCBI Taxonomy" id="1608996"/>
    <lineage>
        <taxon>Bacteria</taxon>
        <taxon>Pseudomonadati</taxon>
        <taxon>Pseudomonadota</taxon>
        <taxon>Gammaproteobacteria</taxon>
        <taxon>Pseudomonadales</taxon>
        <taxon>Pseudomonadaceae</taxon>
        <taxon>Pseudomonas</taxon>
    </lineage>
</organism>
<keyword evidence="2" id="KW-0663">Pyridoxal phosphate</keyword>
<dbReference type="CDD" id="cd07377">
    <property type="entry name" value="WHTH_GntR"/>
    <property type="match status" value="1"/>
</dbReference>
<comment type="similarity">
    <text evidence="1">In the C-terminal section; belongs to the class-I pyridoxal-phosphate-dependent aminotransferase family.</text>
</comment>
<dbReference type="PANTHER" id="PTHR46577">
    <property type="entry name" value="HTH-TYPE TRANSCRIPTIONAL REGULATORY PROTEIN GABR"/>
    <property type="match status" value="1"/>
</dbReference>
<gene>
    <name evidence="9" type="ORF">GHO39_02090</name>
    <name evidence="8" type="ORF">GHO40_03185</name>
</gene>
<dbReference type="PROSITE" id="PS50949">
    <property type="entry name" value="HTH_GNTR"/>
    <property type="match status" value="1"/>
</dbReference>
<dbReference type="InterPro" id="IPR015424">
    <property type="entry name" value="PyrdxlP-dep_Trfase"/>
</dbReference>
<proteinExistence type="inferred from homology"/>
<dbReference type="InterPro" id="IPR004839">
    <property type="entry name" value="Aminotransferase_I/II_large"/>
</dbReference>